<dbReference type="AlphaFoldDB" id="A0A0S3JU26"/>
<dbReference type="PANTHER" id="PTHR30034:SF6">
    <property type="entry name" value="YOP PROTEINS TRANSLOCATION PROTEIN Q"/>
    <property type="match status" value="1"/>
</dbReference>
<name>A0A0S3JU26_VIBAL</name>
<sequence>MTPLIIPKVDAESIALSNQLCAKQCHFQGTDGQSVSITVAQIPSFEGFRLTTLIGGQTLQVDFSRAQLQHWLKSTLNATAFESLPNSLQLALLSSQIEPHSEAIKALFGQLPILSQLQPLEASQAQEHTLMLTLNKPNGSLCLWVSEGSDVLLDALPNSAALQARHLALPVWLSLGRTHLTLSEFNSLELGDVIFFDDGYIAKQQAIFQVSNQNLWRCQLDDQTLHIMEKETNMNDVNTSEMLTDHQQLPVELTFDIGHQTITLEQLNQLQPGYVFELNQPVSKPVTLRANGKIIGECELVNVNEHLGVRVLELFGGTQEPA</sequence>
<dbReference type="GO" id="GO:0050918">
    <property type="term" value="P:positive chemotaxis"/>
    <property type="evidence" value="ECO:0007669"/>
    <property type="project" value="TreeGrafter"/>
</dbReference>
<feature type="domain" description="Flagellar motor switch protein FliN-like C-terminal" evidence="2">
    <location>
        <begin position="247"/>
        <end position="314"/>
    </location>
</feature>
<dbReference type="SUPFAM" id="SSF101801">
    <property type="entry name" value="Surface presentation of antigens (SPOA)"/>
    <property type="match status" value="2"/>
</dbReference>
<dbReference type="GO" id="GO:0003774">
    <property type="term" value="F:cytoskeletal motor activity"/>
    <property type="evidence" value="ECO:0007669"/>
    <property type="project" value="InterPro"/>
</dbReference>
<dbReference type="Pfam" id="PF01052">
    <property type="entry name" value="FliMN_C"/>
    <property type="match status" value="1"/>
</dbReference>
<dbReference type="InterPro" id="IPR036429">
    <property type="entry name" value="SpoA-like_sf"/>
</dbReference>
<dbReference type="InterPro" id="IPR001172">
    <property type="entry name" value="FliN_T3SS_HrcQb"/>
</dbReference>
<evidence type="ECO:0000313" key="4">
    <source>
        <dbReference type="Proteomes" id="UP000532247"/>
    </source>
</evidence>
<dbReference type="PANTHER" id="PTHR30034">
    <property type="entry name" value="FLAGELLAR MOTOR SWITCH PROTEIN FLIM"/>
    <property type="match status" value="1"/>
</dbReference>
<organism evidence="3 4">
    <name type="scientific">Vibrio alginolyticus</name>
    <dbReference type="NCBI Taxonomy" id="663"/>
    <lineage>
        <taxon>Bacteria</taxon>
        <taxon>Pseudomonadati</taxon>
        <taxon>Pseudomonadota</taxon>
        <taxon>Gammaproteobacteria</taxon>
        <taxon>Vibrionales</taxon>
        <taxon>Vibrionaceae</taxon>
        <taxon>Vibrio</taxon>
    </lineage>
</organism>
<dbReference type="RefSeq" id="WP_017634547.1">
    <property type="nucleotide sequence ID" value="NZ_AP023185.1"/>
</dbReference>
<dbReference type="Proteomes" id="UP000532247">
    <property type="component" value="Unassembled WGS sequence"/>
</dbReference>
<protein>
    <submittedName>
        <fullName evidence="3">YscQ/HrcQ family type III secretion apparatus protein</fullName>
    </submittedName>
</protein>
<accession>A0A0S3JU26</accession>
<dbReference type="InterPro" id="IPR001543">
    <property type="entry name" value="FliN-like_C"/>
</dbReference>
<dbReference type="EMBL" id="VTYF01000010">
    <property type="protein sequence ID" value="NOI10622.1"/>
    <property type="molecule type" value="Genomic_DNA"/>
</dbReference>
<comment type="caution">
    <text evidence="3">The sequence shown here is derived from an EMBL/GenBank/DDBJ whole genome shotgun (WGS) entry which is preliminary data.</text>
</comment>
<dbReference type="NCBIfam" id="TIGR02551">
    <property type="entry name" value="SpaO_YscQ"/>
    <property type="match status" value="1"/>
</dbReference>
<evidence type="ECO:0000256" key="1">
    <source>
        <dbReference type="ARBA" id="ARBA00009226"/>
    </source>
</evidence>
<comment type="similarity">
    <text evidence="1">Belongs to the FliN/MopA/SpaO family.</text>
</comment>
<gene>
    <name evidence="3" type="ORF">F0254_17470</name>
</gene>
<dbReference type="GO" id="GO:0030254">
    <property type="term" value="P:protein secretion by the type III secretion system"/>
    <property type="evidence" value="ECO:0007669"/>
    <property type="project" value="InterPro"/>
</dbReference>
<dbReference type="Gene3D" id="2.30.330.10">
    <property type="entry name" value="SpoA-like"/>
    <property type="match status" value="1"/>
</dbReference>
<dbReference type="GO" id="GO:0071978">
    <property type="term" value="P:bacterial-type flagellum-dependent swarming motility"/>
    <property type="evidence" value="ECO:0007669"/>
    <property type="project" value="TreeGrafter"/>
</dbReference>
<evidence type="ECO:0000313" key="3">
    <source>
        <dbReference type="EMBL" id="NOI10622.1"/>
    </source>
</evidence>
<dbReference type="PRINTS" id="PR00956">
    <property type="entry name" value="FLGMOTORFLIN"/>
</dbReference>
<proteinExistence type="inferred from homology"/>
<dbReference type="InterPro" id="IPR013385">
    <property type="entry name" value="T3SS_SpaO/YscQ/SpaO"/>
</dbReference>
<reference evidence="3 4" key="1">
    <citation type="submission" date="2019-09" db="EMBL/GenBank/DDBJ databases">
        <title>Draft genome sequencing and comparative genomics of hatchery-associated Vibrios.</title>
        <authorList>
            <person name="Kehlet-Delgado H."/>
            <person name="Mueller R.S."/>
        </authorList>
    </citation>
    <scope>NUCLEOTIDE SEQUENCE [LARGE SCALE GENOMIC DNA]</scope>
    <source>
        <strain evidence="3 4">081416A</strain>
    </source>
</reference>
<dbReference type="GO" id="GO:0009425">
    <property type="term" value="C:bacterial-type flagellum basal body"/>
    <property type="evidence" value="ECO:0007669"/>
    <property type="project" value="InterPro"/>
</dbReference>
<evidence type="ECO:0000259" key="2">
    <source>
        <dbReference type="Pfam" id="PF01052"/>
    </source>
</evidence>